<evidence type="ECO:0000256" key="1">
    <source>
        <dbReference type="ARBA" id="ARBA00001947"/>
    </source>
</evidence>
<evidence type="ECO:0000256" key="2">
    <source>
        <dbReference type="ARBA" id="ARBA00004141"/>
    </source>
</evidence>
<accession>A0ABW3AT46</accession>
<keyword evidence="9 11" id="KW-0482">Metalloprotease</keyword>
<comment type="cofactor">
    <cofactor evidence="1 11">
        <name>Zn(2+)</name>
        <dbReference type="ChEBI" id="CHEBI:29105"/>
    </cofactor>
</comment>
<dbReference type="EC" id="3.4.24.-" evidence="11"/>
<evidence type="ECO:0000259" key="12">
    <source>
        <dbReference type="SMART" id="SM00228"/>
    </source>
</evidence>
<dbReference type="PANTHER" id="PTHR42837">
    <property type="entry name" value="REGULATOR OF SIGMA-E PROTEASE RSEP"/>
    <property type="match status" value="1"/>
</dbReference>
<dbReference type="CDD" id="cd06163">
    <property type="entry name" value="S2P-M50_PDZ_RseP-like"/>
    <property type="match status" value="1"/>
</dbReference>
<evidence type="ECO:0000256" key="7">
    <source>
        <dbReference type="ARBA" id="ARBA00022833"/>
    </source>
</evidence>
<dbReference type="InterPro" id="IPR041489">
    <property type="entry name" value="PDZ_6"/>
</dbReference>
<dbReference type="InterPro" id="IPR036034">
    <property type="entry name" value="PDZ_sf"/>
</dbReference>
<organism evidence="13 14">
    <name type="scientific">Mucilaginibacter litoreus</name>
    <dbReference type="NCBI Taxonomy" id="1048221"/>
    <lineage>
        <taxon>Bacteria</taxon>
        <taxon>Pseudomonadati</taxon>
        <taxon>Bacteroidota</taxon>
        <taxon>Sphingobacteriia</taxon>
        <taxon>Sphingobacteriales</taxon>
        <taxon>Sphingobacteriaceae</taxon>
        <taxon>Mucilaginibacter</taxon>
    </lineage>
</organism>
<dbReference type="PANTHER" id="PTHR42837:SF2">
    <property type="entry name" value="MEMBRANE METALLOPROTEASE ARASP2, CHLOROPLASTIC-RELATED"/>
    <property type="match status" value="1"/>
</dbReference>
<keyword evidence="4" id="KW-0645">Protease</keyword>
<dbReference type="InterPro" id="IPR008915">
    <property type="entry name" value="Peptidase_M50"/>
</dbReference>
<keyword evidence="6 11" id="KW-0378">Hydrolase</keyword>
<evidence type="ECO:0000313" key="14">
    <source>
        <dbReference type="Proteomes" id="UP001597010"/>
    </source>
</evidence>
<dbReference type="Pfam" id="PF17820">
    <property type="entry name" value="PDZ_6"/>
    <property type="match status" value="1"/>
</dbReference>
<evidence type="ECO:0000256" key="5">
    <source>
        <dbReference type="ARBA" id="ARBA00022692"/>
    </source>
</evidence>
<evidence type="ECO:0000256" key="9">
    <source>
        <dbReference type="ARBA" id="ARBA00023049"/>
    </source>
</evidence>
<sequence length="443" mass="48907">MSVLIMAGQLILGLSILVILHEFGHFIAARAFGIKVEKFYLFFDAWNVSLFKFKYKDVEYGIGWLPLGGYVKIAGMIDESMDTEQLAGPPQPWEFRAKPAWQRLIVMLGGIIVNIIVGIFIFWVLTIRFGETYTPNSEIKNGIVPGIIGQKMGLKAGDKIYAVNGKPVDKFEDLISSKVLLDKTVLNVQRGDKNIDITVPPTILNDLSDYGIDEFISRLPRSRFAIDSVAPRSGAFNAGLKRGDSVLAVNGKKVVYYDEMQALLKQNKGKKIDLSIKRDTALKQLTAQLTNEGVLGFTPKVVLPKDTTINYGFFAAIPVGATKAWGMFIDNAKGIGKIFTGQVKARKAISSPIGIAVMFGSHINWIRFWSLVGFLSMVLALTNLLPIPGLDGGHTVFLIIEMIKGKPLSDKFLERAQIVGFVLLISLMVFAFGNDIVKQVMKK</sequence>
<keyword evidence="11" id="KW-0479">Metal-binding</keyword>
<dbReference type="RefSeq" id="WP_377113867.1">
    <property type="nucleotide sequence ID" value="NZ_JBHTHZ010000005.1"/>
</dbReference>
<dbReference type="SUPFAM" id="SSF50156">
    <property type="entry name" value="PDZ domain-like"/>
    <property type="match status" value="2"/>
</dbReference>
<feature type="transmembrane region" description="Helical" evidence="11">
    <location>
        <begin position="368"/>
        <end position="387"/>
    </location>
</feature>
<evidence type="ECO:0000256" key="10">
    <source>
        <dbReference type="ARBA" id="ARBA00023136"/>
    </source>
</evidence>
<keyword evidence="14" id="KW-1185">Reference proteome</keyword>
<feature type="domain" description="PDZ" evidence="12">
    <location>
        <begin position="193"/>
        <end position="280"/>
    </location>
</feature>
<evidence type="ECO:0000256" key="6">
    <source>
        <dbReference type="ARBA" id="ARBA00022801"/>
    </source>
</evidence>
<keyword evidence="10 11" id="KW-0472">Membrane</keyword>
<keyword evidence="7 11" id="KW-0862">Zinc</keyword>
<evidence type="ECO:0000256" key="8">
    <source>
        <dbReference type="ARBA" id="ARBA00022989"/>
    </source>
</evidence>
<comment type="similarity">
    <text evidence="3 11">Belongs to the peptidase M50B family.</text>
</comment>
<dbReference type="Gene3D" id="2.30.42.10">
    <property type="match status" value="2"/>
</dbReference>
<comment type="caution">
    <text evidence="13">The sequence shown here is derived from an EMBL/GenBank/DDBJ whole genome shotgun (WGS) entry which is preliminary data.</text>
</comment>
<dbReference type="InterPro" id="IPR001478">
    <property type="entry name" value="PDZ"/>
</dbReference>
<gene>
    <name evidence="13" type="primary">rseP</name>
    <name evidence="13" type="ORF">ACFQZX_08710</name>
</gene>
<evidence type="ECO:0000256" key="3">
    <source>
        <dbReference type="ARBA" id="ARBA00007931"/>
    </source>
</evidence>
<evidence type="ECO:0000313" key="13">
    <source>
        <dbReference type="EMBL" id="MFD0793696.1"/>
    </source>
</evidence>
<comment type="subcellular location">
    <subcellularLocation>
        <location evidence="2">Membrane</location>
        <topology evidence="2">Multi-pass membrane protein</topology>
    </subcellularLocation>
</comment>
<reference evidence="14" key="1">
    <citation type="journal article" date="2019" name="Int. J. Syst. Evol. Microbiol.">
        <title>The Global Catalogue of Microorganisms (GCM) 10K type strain sequencing project: providing services to taxonomists for standard genome sequencing and annotation.</title>
        <authorList>
            <consortium name="The Broad Institute Genomics Platform"/>
            <consortium name="The Broad Institute Genome Sequencing Center for Infectious Disease"/>
            <person name="Wu L."/>
            <person name="Ma J."/>
        </authorList>
    </citation>
    <scope>NUCLEOTIDE SEQUENCE [LARGE SCALE GENOMIC DNA]</scope>
    <source>
        <strain evidence="14">CCUG 61484</strain>
    </source>
</reference>
<dbReference type="GO" id="GO:0008237">
    <property type="term" value="F:metallopeptidase activity"/>
    <property type="evidence" value="ECO:0007669"/>
    <property type="project" value="UniProtKB-KW"/>
</dbReference>
<feature type="transmembrane region" description="Helical" evidence="11">
    <location>
        <begin position="104"/>
        <end position="125"/>
    </location>
</feature>
<keyword evidence="5 11" id="KW-0812">Transmembrane</keyword>
<protein>
    <recommendedName>
        <fullName evidence="11">Zinc metalloprotease</fullName>
        <ecNumber evidence="11">3.4.24.-</ecNumber>
    </recommendedName>
</protein>
<dbReference type="InterPro" id="IPR004387">
    <property type="entry name" value="Pept_M50_Zn"/>
</dbReference>
<keyword evidence="8 11" id="KW-1133">Transmembrane helix</keyword>
<dbReference type="EMBL" id="JBHTHZ010000005">
    <property type="protein sequence ID" value="MFD0793696.1"/>
    <property type="molecule type" value="Genomic_DNA"/>
</dbReference>
<feature type="transmembrane region" description="Helical" evidence="11">
    <location>
        <begin position="418"/>
        <end position="437"/>
    </location>
</feature>
<dbReference type="Pfam" id="PF02163">
    <property type="entry name" value="Peptidase_M50"/>
    <property type="match status" value="1"/>
</dbReference>
<evidence type="ECO:0000256" key="4">
    <source>
        <dbReference type="ARBA" id="ARBA00022670"/>
    </source>
</evidence>
<name>A0ABW3AT46_9SPHI</name>
<evidence type="ECO:0000256" key="11">
    <source>
        <dbReference type="RuleBase" id="RU362031"/>
    </source>
</evidence>
<dbReference type="Proteomes" id="UP001597010">
    <property type="component" value="Unassembled WGS sequence"/>
</dbReference>
<proteinExistence type="inferred from homology"/>
<dbReference type="SMART" id="SM00228">
    <property type="entry name" value="PDZ"/>
    <property type="match status" value="2"/>
</dbReference>
<feature type="domain" description="PDZ" evidence="12">
    <location>
        <begin position="121"/>
        <end position="192"/>
    </location>
</feature>
<dbReference type="NCBIfam" id="TIGR00054">
    <property type="entry name" value="RIP metalloprotease RseP"/>
    <property type="match status" value="1"/>
</dbReference>